<accession>A0A1H9P1S3</accession>
<feature type="transmembrane region" description="Helical" evidence="1">
    <location>
        <begin position="81"/>
        <end position="104"/>
    </location>
</feature>
<protein>
    <submittedName>
        <fullName evidence="2">Uncharacterized protein</fullName>
    </submittedName>
</protein>
<evidence type="ECO:0000256" key="1">
    <source>
        <dbReference type="SAM" id="Phobius"/>
    </source>
</evidence>
<dbReference type="OrthoDB" id="205300at2157"/>
<keyword evidence="1" id="KW-0472">Membrane</keyword>
<dbReference type="STRING" id="1186196.SAMN04489841_3821"/>
<reference evidence="3" key="1">
    <citation type="submission" date="2016-10" db="EMBL/GenBank/DDBJ databases">
        <authorList>
            <person name="Varghese N."/>
            <person name="Submissions S."/>
        </authorList>
    </citation>
    <scope>NUCLEOTIDE SEQUENCE [LARGE SCALE GENOMIC DNA]</scope>
    <source>
        <strain evidence="3">DSM 25055</strain>
    </source>
</reference>
<keyword evidence="1" id="KW-0812">Transmembrane</keyword>
<proteinExistence type="predicted"/>
<gene>
    <name evidence="2" type="ORF">SAMN04489841_3821</name>
</gene>
<organism evidence="2 3">
    <name type="scientific">Natrinema salaciae</name>
    <dbReference type="NCBI Taxonomy" id="1186196"/>
    <lineage>
        <taxon>Archaea</taxon>
        <taxon>Methanobacteriati</taxon>
        <taxon>Methanobacteriota</taxon>
        <taxon>Stenosarchaea group</taxon>
        <taxon>Halobacteria</taxon>
        <taxon>Halobacteriales</taxon>
        <taxon>Natrialbaceae</taxon>
        <taxon>Natrinema</taxon>
    </lineage>
</organism>
<dbReference type="AlphaFoldDB" id="A0A1H9P1S3"/>
<dbReference type="Proteomes" id="UP000199114">
    <property type="component" value="Unassembled WGS sequence"/>
</dbReference>
<name>A0A1H9P1S3_9EURY</name>
<evidence type="ECO:0000313" key="3">
    <source>
        <dbReference type="Proteomes" id="UP000199114"/>
    </source>
</evidence>
<keyword evidence="1" id="KW-1133">Transmembrane helix</keyword>
<dbReference type="EMBL" id="FOFD01000005">
    <property type="protein sequence ID" value="SER41855.1"/>
    <property type="molecule type" value="Genomic_DNA"/>
</dbReference>
<sequence length="141" mass="14356">MVSILAGLVGGVIATIVMTMGMMRMGDGGPPPTAGLVAKTAGGEPAEYEMPGMLLHMLYGVGAGVVFALGVPLVGLNFDSLVVAAGLGLVYGMVLMIVGMMFWMRMVLGMEADRDTMVMFGTVHASYGIVLGAVLGSGIVA</sequence>
<evidence type="ECO:0000313" key="2">
    <source>
        <dbReference type="EMBL" id="SER41855.1"/>
    </source>
</evidence>
<feature type="transmembrane region" description="Helical" evidence="1">
    <location>
        <begin position="116"/>
        <end position="140"/>
    </location>
</feature>
<feature type="transmembrane region" description="Helical" evidence="1">
    <location>
        <begin position="54"/>
        <end position="74"/>
    </location>
</feature>
<keyword evidence="3" id="KW-1185">Reference proteome</keyword>